<evidence type="ECO:0000313" key="5">
    <source>
        <dbReference type="EMBL" id="EAY92909.1"/>
    </source>
</evidence>
<proteinExistence type="inferred from homology"/>
<keyword evidence="6" id="KW-1185">Reference proteome</keyword>
<feature type="chain" id="PRO_5002649815" description="Legume lectin domain-containing protein" evidence="3">
    <location>
        <begin position="29"/>
        <end position="153"/>
    </location>
</feature>
<keyword evidence="3" id="KW-0732">Signal</keyword>
<dbReference type="STRING" id="39946.A2XPZ9"/>
<feature type="domain" description="Legume lectin" evidence="4">
    <location>
        <begin position="34"/>
        <end position="149"/>
    </location>
</feature>
<evidence type="ECO:0000259" key="4">
    <source>
        <dbReference type="Pfam" id="PF00139"/>
    </source>
</evidence>
<dbReference type="AlphaFoldDB" id="A2XPZ9"/>
<dbReference type="Gene3D" id="2.60.120.200">
    <property type="match status" value="1"/>
</dbReference>
<feature type="signal peptide" evidence="3">
    <location>
        <begin position="1"/>
        <end position="28"/>
    </location>
</feature>
<evidence type="ECO:0000256" key="1">
    <source>
        <dbReference type="ARBA" id="ARBA00007606"/>
    </source>
</evidence>
<dbReference type="PANTHER" id="PTHR32401">
    <property type="entry name" value="CONCANAVALIN A-LIKE LECTIN FAMILY PROTEIN"/>
    <property type="match status" value="1"/>
</dbReference>
<comment type="similarity">
    <text evidence="1">Belongs to the leguminous lectin family.</text>
</comment>
<evidence type="ECO:0000256" key="3">
    <source>
        <dbReference type="SAM" id="SignalP"/>
    </source>
</evidence>
<gene>
    <name evidence="5" type="ORF">OsI_14713</name>
</gene>
<keyword evidence="2" id="KW-0430">Lectin</keyword>
<dbReference type="Proteomes" id="UP000007015">
    <property type="component" value="Chromosome 4"/>
</dbReference>
<organism evidence="5 6">
    <name type="scientific">Oryza sativa subsp. indica</name>
    <name type="common">Rice</name>
    <dbReference type="NCBI Taxonomy" id="39946"/>
    <lineage>
        <taxon>Eukaryota</taxon>
        <taxon>Viridiplantae</taxon>
        <taxon>Streptophyta</taxon>
        <taxon>Embryophyta</taxon>
        <taxon>Tracheophyta</taxon>
        <taxon>Spermatophyta</taxon>
        <taxon>Magnoliopsida</taxon>
        <taxon>Liliopsida</taxon>
        <taxon>Poales</taxon>
        <taxon>Poaceae</taxon>
        <taxon>BOP clade</taxon>
        <taxon>Oryzoideae</taxon>
        <taxon>Oryzeae</taxon>
        <taxon>Oryzinae</taxon>
        <taxon>Oryza</taxon>
        <taxon>Oryza sativa</taxon>
    </lineage>
</organism>
<dbReference type="PANTHER" id="PTHR32401:SF49">
    <property type="entry name" value="OS10G0129200 PROTEIN"/>
    <property type="match status" value="1"/>
</dbReference>
<dbReference type="InterPro" id="IPR001220">
    <property type="entry name" value="Legume_lectin_dom"/>
</dbReference>
<evidence type="ECO:0000313" key="6">
    <source>
        <dbReference type="Proteomes" id="UP000007015"/>
    </source>
</evidence>
<dbReference type="GO" id="GO:0030246">
    <property type="term" value="F:carbohydrate binding"/>
    <property type="evidence" value="ECO:0007669"/>
    <property type="project" value="UniProtKB-KW"/>
</dbReference>
<accession>A2XPZ9</accession>
<reference evidence="5 6" key="1">
    <citation type="journal article" date="2005" name="PLoS Biol.">
        <title>The genomes of Oryza sativa: a history of duplications.</title>
        <authorList>
            <person name="Yu J."/>
            <person name="Wang J."/>
            <person name="Lin W."/>
            <person name="Li S."/>
            <person name="Li H."/>
            <person name="Zhou J."/>
            <person name="Ni P."/>
            <person name="Dong W."/>
            <person name="Hu S."/>
            <person name="Zeng C."/>
            <person name="Zhang J."/>
            <person name="Zhang Y."/>
            <person name="Li R."/>
            <person name="Xu Z."/>
            <person name="Li S."/>
            <person name="Li X."/>
            <person name="Zheng H."/>
            <person name="Cong L."/>
            <person name="Lin L."/>
            <person name="Yin J."/>
            <person name="Geng J."/>
            <person name="Li G."/>
            <person name="Shi J."/>
            <person name="Liu J."/>
            <person name="Lv H."/>
            <person name="Li J."/>
            <person name="Wang J."/>
            <person name="Deng Y."/>
            <person name="Ran L."/>
            <person name="Shi X."/>
            <person name="Wang X."/>
            <person name="Wu Q."/>
            <person name="Li C."/>
            <person name="Ren X."/>
            <person name="Wang J."/>
            <person name="Wang X."/>
            <person name="Li D."/>
            <person name="Liu D."/>
            <person name="Zhang X."/>
            <person name="Ji Z."/>
            <person name="Zhao W."/>
            <person name="Sun Y."/>
            <person name="Zhang Z."/>
            <person name="Bao J."/>
            <person name="Han Y."/>
            <person name="Dong L."/>
            <person name="Ji J."/>
            <person name="Chen P."/>
            <person name="Wu S."/>
            <person name="Liu J."/>
            <person name="Xiao Y."/>
            <person name="Bu D."/>
            <person name="Tan J."/>
            <person name="Yang L."/>
            <person name="Ye C."/>
            <person name="Zhang J."/>
            <person name="Xu J."/>
            <person name="Zhou Y."/>
            <person name="Yu Y."/>
            <person name="Zhang B."/>
            <person name="Zhuang S."/>
            <person name="Wei H."/>
            <person name="Liu B."/>
            <person name="Lei M."/>
            <person name="Yu H."/>
            <person name="Li Y."/>
            <person name="Xu H."/>
            <person name="Wei S."/>
            <person name="He X."/>
            <person name="Fang L."/>
            <person name="Zhang Z."/>
            <person name="Zhang Y."/>
            <person name="Huang X."/>
            <person name="Su Z."/>
            <person name="Tong W."/>
            <person name="Li J."/>
            <person name="Tong Z."/>
            <person name="Li S."/>
            <person name="Ye J."/>
            <person name="Wang L."/>
            <person name="Fang L."/>
            <person name="Lei T."/>
            <person name="Chen C."/>
            <person name="Chen H."/>
            <person name="Xu Z."/>
            <person name="Li H."/>
            <person name="Huang H."/>
            <person name="Zhang F."/>
            <person name="Xu H."/>
            <person name="Li N."/>
            <person name="Zhao C."/>
            <person name="Li S."/>
            <person name="Dong L."/>
            <person name="Huang Y."/>
            <person name="Li L."/>
            <person name="Xi Y."/>
            <person name="Qi Q."/>
            <person name="Li W."/>
            <person name="Zhang B."/>
            <person name="Hu W."/>
            <person name="Zhang Y."/>
            <person name="Tian X."/>
            <person name="Jiao Y."/>
            <person name="Liang X."/>
            <person name="Jin J."/>
            <person name="Gao L."/>
            <person name="Zheng W."/>
            <person name="Hao B."/>
            <person name="Liu S."/>
            <person name="Wang W."/>
            <person name="Yuan L."/>
            <person name="Cao M."/>
            <person name="McDermott J."/>
            <person name="Samudrala R."/>
            <person name="Wang J."/>
            <person name="Wong G.K."/>
            <person name="Yang H."/>
        </authorList>
    </citation>
    <scope>NUCLEOTIDE SEQUENCE [LARGE SCALE GENOMIC DNA]</scope>
    <source>
        <strain evidence="6">cv. 93-11</strain>
    </source>
</reference>
<dbReference type="Pfam" id="PF00139">
    <property type="entry name" value="Lectin_legB"/>
    <property type="match status" value="1"/>
</dbReference>
<evidence type="ECO:0000256" key="2">
    <source>
        <dbReference type="ARBA" id="ARBA00022734"/>
    </source>
</evidence>
<dbReference type="HOGENOM" id="CLU_1716255_0_0_1"/>
<sequence length="153" mass="16497">MSKLLRAGYRLFLLILVAPHLIVAAAEAVPPVSLSFNFSVDEPSTYLQNLMFLDDATEPKQKGPVNLTCGLYVCNGVGRMSYFPPVPLCNNRGSRCEVASFSTNFTFAIRSINNATRSADGIVFFLAAASYRFTMPPLPLSLSAGSNLGVISP</sequence>
<name>A2XPZ9_ORYSI</name>
<dbReference type="InterPro" id="IPR013320">
    <property type="entry name" value="ConA-like_dom_sf"/>
</dbReference>
<dbReference type="Gramene" id="BGIOSGA015830-TA">
    <property type="protein sequence ID" value="BGIOSGA015830-PA"/>
    <property type="gene ID" value="BGIOSGA015830"/>
</dbReference>
<protein>
    <recommendedName>
        <fullName evidence="4">Legume lectin domain-containing protein</fullName>
    </recommendedName>
</protein>
<dbReference type="InterPro" id="IPR050258">
    <property type="entry name" value="Leguminous_Lectin"/>
</dbReference>
<dbReference type="EMBL" id="CM000129">
    <property type="protein sequence ID" value="EAY92909.1"/>
    <property type="molecule type" value="Genomic_DNA"/>
</dbReference>
<dbReference type="SUPFAM" id="SSF49899">
    <property type="entry name" value="Concanavalin A-like lectins/glucanases"/>
    <property type="match status" value="1"/>
</dbReference>